<sequence>MSSNYGSSGSSRSYSRGDYGRTRDHRDRDRDRDRSYRSRSYYNNNSSSSNDNNRSRYYNRGSRNHSPPRRIVPADSHSPPRSNDKYRSSYSSSNNAPKSSYSGRRTPPTVKLEGYQSSESYYTPPPREPPFYNHTPEQLHHENRGNHNNHSLPPHHPHHPIAGSLEQRQHPPPPPVGPPGVYIPGGAPPPPHNYPYHPQGVYGQEEYLNGVAGPGRPPKKPKKPKKEKPDINVVADGVISQLKTKGIFDKFRRECLSESDSKSSFMNLHSRVTTTVDAFLRGLTWTPTFPKMNARIQMRKRIEEAPFFKPGIENIVAQCLRGKMGAEFIPVIEDETFDYMGCDRKHQKEEEVADSDTKIKVENGQESAETSQETTQSIPFQEAGSDLCFPVPPPPPPYDPPPPPPPQPSWRPLPPALPPQPPPPVRNESPPFPPPPPPESPVSSSTELSDPSNVFNAQKASSIDSDSQSNNISSENKDLVQVNGWNQEAKDDEEMETCSYEDEAFVEEDDESEDESPMFEKIGEVSPPRPVYLEDSEDILRELEEEARRNAEYTEKSKSTTSEDETCTTTLSPVKEGCKFLEPPPLFKEKLAYYKKLPECGVDK</sequence>
<keyword evidence="3" id="KW-0131">Cell cycle</keyword>
<evidence type="ECO:0000259" key="2">
    <source>
        <dbReference type="Pfam" id="PF05205"/>
    </source>
</evidence>
<dbReference type="OMA" id="ENIVAQC"/>
<feature type="region of interest" description="Disordered" evidence="1">
    <location>
        <begin position="348"/>
        <end position="531"/>
    </location>
</feature>
<dbReference type="InterPro" id="IPR055264">
    <property type="entry name" value="BOD1/SHG1_dom"/>
</dbReference>
<dbReference type="GO" id="GO:0048188">
    <property type="term" value="C:Set1C/COMPASS complex"/>
    <property type="evidence" value="ECO:0007669"/>
    <property type="project" value="TreeGrafter"/>
</dbReference>
<organism evidence="3 4">
    <name type="scientific">Folsomia candida</name>
    <name type="common">Springtail</name>
    <dbReference type="NCBI Taxonomy" id="158441"/>
    <lineage>
        <taxon>Eukaryota</taxon>
        <taxon>Metazoa</taxon>
        <taxon>Ecdysozoa</taxon>
        <taxon>Arthropoda</taxon>
        <taxon>Hexapoda</taxon>
        <taxon>Collembola</taxon>
        <taxon>Entomobryomorpha</taxon>
        <taxon>Isotomoidea</taxon>
        <taxon>Isotomidae</taxon>
        <taxon>Proisotominae</taxon>
        <taxon>Folsomia</taxon>
    </lineage>
</organism>
<feature type="compositionally biased region" description="Polar residues" evidence="1">
    <location>
        <begin position="364"/>
        <end position="379"/>
    </location>
</feature>
<reference evidence="3 4" key="1">
    <citation type="submission" date="2015-12" db="EMBL/GenBank/DDBJ databases">
        <title>The genome of Folsomia candida.</title>
        <authorList>
            <person name="Faddeeva A."/>
            <person name="Derks M.F."/>
            <person name="Anvar Y."/>
            <person name="Smit S."/>
            <person name="Van Straalen N."/>
            <person name="Roelofs D."/>
        </authorList>
    </citation>
    <scope>NUCLEOTIDE SEQUENCE [LARGE SCALE GENOMIC DNA]</scope>
    <source>
        <strain evidence="3 4">VU population</strain>
        <tissue evidence="3">Whole body</tissue>
    </source>
</reference>
<keyword evidence="4" id="KW-1185">Reference proteome</keyword>
<dbReference type="Pfam" id="PF05205">
    <property type="entry name" value="COMPASS-Shg1"/>
    <property type="match status" value="1"/>
</dbReference>
<protein>
    <submittedName>
        <fullName evidence="3">Biorientation of chromosomes in cell division protein 1</fullName>
    </submittedName>
</protein>
<feature type="domain" description="BOD1/SHG1" evidence="2">
    <location>
        <begin position="239"/>
        <end position="326"/>
    </location>
</feature>
<feature type="compositionally biased region" description="Basic residues" evidence="1">
    <location>
        <begin position="217"/>
        <end position="226"/>
    </location>
</feature>
<dbReference type="PANTHER" id="PTHR31532">
    <property type="entry name" value="BIORIENTATION OF CHROMOSOMES IN CELL DIVISION 1 FAMILY MEMBER"/>
    <property type="match status" value="1"/>
</dbReference>
<feature type="compositionally biased region" description="Basic and acidic residues" evidence="1">
    <location>
        <begin position="18"/>
        <end position="36"/>
    </location>
</feature>
<gene>
    <name evidence="3" type="ORF">Fcan01_12335</name>
</gene>
<feature type="compositionally biased region" description="Basic and acidic residues" evidence="1">
    <location>
        <begin position="546"/>
        <end position="558"/>
    </location>
</feature>
<feature type="compositionally biased region" description="Basic and acidic residues" evidence="1">
    <location>
        <begin position="348"/>
        <end position="363"/>
    </location>
</feature>
<dbReference type="OrthoDB" id="7605699at2759"/>
<dbReference type="Proteomes" id="UP000198287">
    <property type="component" value="Unassembled WGS sequence"/>
</dbReference>
<feature type="compositionally biased region" description="Low complexity" evidence="1">
    <location>
        <begin position="1"/>
        <end position="17"/>
    </location>
</feature>
<evidence type="ECO:0000313" key="3">
    <source>
        <dbReference type="EMBL" id="OXA52590.1"/>
    </source>
</evidence>
<dbReference type="GO" id="GO:0031297">
    <property type="term" value="P:replication fork processing"/>
    <property type="evidence" value="ECO:0007669"/>
    <property type="project" value="TreeGrafter"/>
</dbReference>
<feature type="compositionally biased region" description="Low complexity" evidence="1">
    <location>
        <begin position="38"/>
        <end position="61"/>
    </location>
</feature>
<dbReference type="PANTHER" id="PTHR31532:SF10">
    <property type="entry name" value="BIORIENTATION OF CHROMOSOMES IN CELL DIVISION PROTEIN 1-LIKE 1"/>
    <property type="match status" value="1"/>
</dbReference>
<accession>A0A226E5K5</accession>
<evidence type="ECO:0000256" key="1">
    <source>
        <dbReference type="SAM" id="MobiDB-lite"/>
    </source>
</evidence>
<dbReference type="STRING" id="158441.A0A226E5K5"/>
<proteinExistence type="predicted"/>
<feature type="compositionally biased region" description="Low complexity" evidence="1">
    <location>
        <begin position="88"/>
        <end position="102"/>
    </location>
</feature>
<feature type="compositionally biased region" description="Acidic residues" evidence="1">
    <location>
        <begin position="490"/>
        <end position="517"/>
    </location>
</feature>
<feature type="compositionally biased region" description="Pro residues" evidence="1">
    <location>
        <begin position="390"/>
        <end position="440"/>
    </location>
</feature>
<comment type="caution">
    <text evidence="3">The sequence shown here is derived from an EMBL/GenBank/DDBJ whole genome shotgun (WGS) entry which is preliminary data.</text>
</comment>
<name>A0A226E5K5_FOLCA</name>
<feature type="region of interest" description="Disordered" evidence="1">
    <location>
        <begin position="546"/>
        <end position="569"/>
    </location>
</feature>
<dbReference type="GO" id="GO:0051301">
    <property type="term" value="P:cell division"/>
    <property type="evidence" value="ECO:0007669"/>
    <property type="project" value="UniProtKB-KW"/>
</dbReference>
<evidence type="ECO:0000313" key="4">
    <source>
        <dbReference type="Proteomes" id="UP000198287"/>
    </source>
</evidence>
<keyword evidence="3" id="KW-0132">Cell division</keyword>
<dbReference type="AlphaFoldDB" id="A0A226E5K5"/>
<feature type="region of interest" description="Disordered" evidence="1">
    <location>
        <begin position="1"/>
        <end position="229"/>
    </location>
</feature>
<feature type="compositionally biased region" description="Low complexity" evidence="1">
    <location>
        <begin position="441"/>
        <end position="452"/>
    </location>
</feature>
<dbReference type="EMBL" id="LNIX01000006">
    <property type="protein sequence ID" value="OXA52590.1"/>
    <property type="molecule type" value="Genomic_DNA"/>
</dbReference>
<feature type="compositionally biased region" description="Low complexity" evidence="1">
    <location>
        <begin position="461"/>
        <end position="474"/>
    </location>
</feature>